<sequence length="210" mass="24273">MNQSLRLVKARSLLNTVCVRSYAVQAVTDKPYNTSAFDFVANTDVDERANQSKFEYRLLDLFKKLKPITVTEDVQKYAQDYFVQKAIKRGEISANAKTFPDYGSRLQLGSIIKIDDRAMERIYPGYKNALKDFFEHRPLLSPVMMDTVLALNEDEYEKIQAKRIEKIFDFCRVEYSNTLEEEENKAKQSQKPKAQEQASEKSADNSQAKK</sequence>
<keyword evidence="3" id="KW-1185">Reference proteome</keyword>
<dbReference type="Proteomes" id="UP001431209">
    <property type="component" value="Unassembled WGS sequence"/>
</dbReference>
<proteinExistence type="predicted"/>
<accession>A0AAW2YW79</accession>
<evidence type="ECO:0000313" key="3">
    <source>
        <dbReference type="Proteomes" id="UP001431209"/>
    </source>
</evidence>
<comment type="caution">
    <text evidence="2">The sequence shown here is derived from an EMBL/GenBank/DDBJ whole genome shotgun (WGS) entry which is preliminary data.</text>
</comment>
<evidence type="ECO:0000313" key="2">
    <source>
        <dbReference type="EMBL" id="KAL0481721.1"/>
    </source>
</evidence>
<protein>
    <submittedName>
        <fullName evidence="2">Lysine tRS</fullName>
    </submittedName>
</protein>
<feature type="region of interest" description="Disordered" evidence="1">
    <location>
        <begin position="181"/>
        <end position="210"/>
    </location>
</feature>
<organism evidence="2 3">
    <name type="scientific">Acrasis kona</name>
    <dbReference type="NCBI Taxonomy" id="1008807"/>
    <lineage>
        <taxon>Eukaryota</taxon>
        <taxon>Discoba</taxon>
        <taxon>Heterolobosea</taxon>
        <taxon>Tetramitia</taxon>
        <taxon>Eutetramitia</taxon>
        <taxon>Acrasidae</taxon>
        <taxon>Acrasis</taxon>
    </lineage>
</organism>
<dbReference type="AlphaFoldDB" id="A0AAW2YW79"/>
<reference evidence="2 3" key="1">
    <citation type="submission" date="2024-03" db="EMBL/GenBank/DDBJ databases">
        <title>The Acrasis kona genome and developmental transcriptomes reveal deep origins of eukaryotic multicellular pathways.</title>
        <authorList>
            <person name="Sheikh S."/>
            <person name="Fu C.-J."/>
            <person name="Brown M.W."/>
            <person name="Baldauf S.L."/>
        </authorList>
    </citation>
    <scope>NUCLEOTIDE SEQUENCE [LARGE SCALE GENOMIC DNA]</scope>
    <source>
        <strain evidence="2 3">ATCC MYA-3509</strain>
    </source>
</reference>
<name>A0AAW2YW79_9EUKA</name>
<dbReference type="EMBL" id="JAOPGA020000786">
    <property type="protein sequence ID" value="KAL0481721.1"/>
    <property type="molecule type" value="Genomic_DNA"/>
</dbReference>
<evidence type="ECO:0000256" key="1">
    <source>
        <dbReference type="SAM" id="MobiDB-lite"/>
    </source>
</evidence>
<gene>
    <name evidence="2" type="ORF">AKO1_012388</name>
</gene>